<name>A0A4Z2IJ78_9TELE</name>
<reference evidence="1 2" key="1">
    <citation type="submission" date="2019-03" db="EMBL/GenBank/DDBJ databases">
        <title>First draft genome of Liparis tanakae, snailfish: a comprehensive survey of snailfish specific genes.</title>
        <authorList>
            <person name="Kim W."/>
            <person name="Song I."/>
            <person name="Jeong J.-H."/>
            <person name="Kim D."/>
            <person name="Kim S."/>
            <person name="Ryu S."/>
            <person name="Song J.Y."/>
            <person name="Lee S.K."/>
        </authorList>
    </citation>
    <scope>NUCLEOTIDE SEQUENCE [LARGE SCALE GENOMIC DNA]</scope>
    <source>
        <tissue evidence="1">Muscle</tissue>
    </source>
</reference>
<protein>
    <submittedName>
        <fullName evidence="1">Uncharacterized protein</fullName>
    </submittedName>
</protein>
<keyword evidence="2" id="KW-1185">Reference proteome</keyword>
<comment type="caution">
    <text evidence="1">The sequence shown here is derived from an EMBL/GenBank/DDBJ whole genome shotgun (WGS) entry which is preliminary data.</text>
</comment>
<sequence length="74" mass="8423">MFSSQGPNSYIREGDEQPLVKVRKRSMIRIPGGYVVLGTTVRFKQERVSSLLVNDQHCGWEGQNDREGYVCGYV</sequence>
<proteinExistence type="predicted"/>
<gene>
    <name evidence="1" type="ORF">EYF80_011859</name>
</gene>
<dbReference type="AlphaFoldDB" id="A0A4Z2IJ78"/>
<evidence type="ECO:0000313" key="2">
    <source>
        <dbReference type="Proteomes" id="UP000314294"/>
    </source>
</evidence>
<dbReference type="Proteomes" id="UP000314294">
    <property type="component" value="Unassembled WGS sequence"/>
</dbReference>
<evidence type="ECO:0000313" key="1">
    <source>
        <dbReference type="EMBL" id="TNN77936.1"/>
    </source>
</evidence>
<dbReference type="EMBL" id="SRLO01000078">
    <property type="protein sequence ID" value="TNN77936.1"/>
    <property type="molecule type" value="Genomic_DNA"/>
</dbReference>
<organism evidence="1 2">
    <name type="scientific">Liparis tanakae</name>
    <name type="common">Tanaka's snailfish</name>
    <dbReference type="NCBI Taxonomy" id="230148"/>
    <lineage>
        <taxon>Eukaryota</taxon>
        <taxon>Metazoa</taxon>
        <taxon>Chordata</taxon>
        <taxon>Craniata</taxon>
        <taxon>Vertebrata</taxon>
        <taxon>Euteleostomi</taxon>
        <taxon>Actinopterygii</taxon>
        <taxon>Neopterygii</taxon>
        <taxon>Teleostei</taxon>
        <taxon>Neoteleostei</taxon>
        <taxon>Acanthomorphata</taxon>
        <taxon>Eupercaria</taxon>
        <taxon>Perciformes</taxon>
        <taxon>Cottioidei</taxon>
        <taxon>Cottales</taxon>
        <taxon>Liparidae</taxon>
        <taxon>Liparis</taxon>
    </lineage>
</organism>
<accession>A0A4Z2IJ78</accession>